<dbReference type="InterPro" id="IPR040357">
    <property type="entry name" value="Vma22/CCDC115"/>
</dbReference>
<comment type="caution">
    <text evidence="3">The sequence shown here is derived from an EMBL/GenBank/DDBJ whole genome shotgun (WGS) entry which is preliminary data.</text>
</comment>
<dbReference type="EMBL" id="LAFY01000265">
    <property type="protein sequence ID" value="KJY01902.1"/>
    <property type="molecule type" value="Genomic_DNA"/>
</dbReference>
<protein>
    <recommendedName>
        <fullName evidence="1">Vacuolar ATPase assembly protein VMA22</fullName>
    </recommendedName>
</protein>
<proteinExistence type="predicted"/>
<dbReference type="OrthoDB" id="408631at2759"/>
<dbReference type="Pfam" id="PF21730">
    <property type="entry name" value="Vma22_CCDC115"/>
    <property type="match status" value="1"/>
</dbReference>
<dbReference type="GO" id="GO:0051082">
    <property type="term" value="F:unfolded protein binding"/>
    <property type="evidence" value="ECO:0007669"/>
    <property type="project" value="TreeGrafter"/>
</dbReference>
<evidence type="ECO:0000313" key="4">
    <source>
        <dbReference type="Proteomes" id="UP000033647"/>
    </source>
</evidence>
<evidence type="ECO:0000256" key="2">
    <source>
        <dbReference type="SAM" id="MobiDB-lite"/>
    </source>
</evidence>
<gene>
    <name evidence="3" type="ORF">TI39_contig273g00005</name>
</gene>
<dbReference type="GO" id="GO:0070072">
    <property type="term" value="P:vacuolar proton-transporting V-type ATPase complex assembly"/>
    <property type="evidence" value="ECO:0007669"/>
    <property type="project" value="InterPro"/>
</dbReference>
<feature type="compositionally biased region" description="Polar residues" evidence="2">
    <location>
        <begin position="97"/>
        <end position="110"/>
    </location>
</feature>
<dbReference type="PANTHER" id="PTHR31996">
    <property type="entry name" value="COILED-COIL DOMAIN-CONTAINING PROTEIN 115"/>
    <property type="match status" value="1"/>
</dbReference>
<feature type="region of interest" description="Disordered" evidence="2">
    <location>
        <begin position="92"/>
        <end position="172"/>
    </location>
</feature>
<sequence>MANVQGPSSDNSIIDLHDQLDTLWARYLDLLDEYTAAQEAIRTHLSSGFLFLAKANFHSSGRRYGQDFYDQRAMATTRVAFKTEGERLNISVIRLDSNPQSEQAETSKQDSTSSPEPPKTSSEPKEASVNHLPSPSPTPEPEILEEKRKDSEETLSKPKLQSPDPQDPIRQFGILIPPALRSAQTSFSKAVLSPEALARAVQAARELRGVEVEMRRARKGLRKAEKAGG</sequence>
<dbReference type="Proteomes" id="UP000033647">
    <property type="component" value="Unassembled WGS sequence"/>
</dbReference>
<dbReference type="STRING" id="1047168.A0A0F4GWW1"/>
<feature type="compositionally biased region" description="Basic and acidic residues" evidence="2">
    <location>
        <begin position="144"/>
        <end position="156"/>
    </location>
</feature>
<dbReference type="PANTHER" id="PTHR31996:SF2">
    <property type="entry name" value="COILED-COIL DOMAIN-CONTAINING PROTEIN 115"/>
    <property type="match status" value="1"/>
</dbReference>
<accession>A0A0F4GWW1</accession>
<dbReference type="AlphaFoldDB" id="A0A0F4GWW1"/>
<organism evidence="3 4">
    <name type="scientific">Zymoseptoria brevis</name>
    <dbReference type="NCBI Taxonomy" id="1047168"/>
    <lineage>
        <taxon>Eukaryota</taxon>
        <taxon>Fungi</taxon>
        <taxon>Dikarya</taxon>
        <taxon>Ascomycota</taxon>
        <taxon>Pezizomycotina</taxon>
        <taxon>Dothideomycetes</taxon>
        <taxon>Dothideomycetidae</taxon>
        <taxon>Mycosphaerellales</taxon>
        <taxon>Mycosphaerellaceae</taxon>
        <taxon>Zymoseptoria</taxon>
    </lineage>
</organism>
<dbReference type="GO" id="GO:1990871">
    <property type="term" value="C:Vma12-Vma22 assembly complex"/>
    <property type="evidence" value="ECO:0007669"/>
    <property type="project" value="TreeGrafter"/>
</dbReference>
<reference evidence="3 4" key="1">
    <citation type="submission" date="2015-03" db="EMBL/GenBank/DDBJ databases">
        <title>RNA-seq based gene annotation and comparative genomics of four Zymoseptoria species reveal species-specific pathogenicity related genes and transposable element activity.</title>
        <authorList>
            <person name="Grandaubert J."/>
            <person name="Bhattacharyya A."/>
            <person name="Stukenbrock E.H."/>
        </authorList>
    </citation>
    <scope>NUCLEOTIDE SEQUENCE [LARGE SCALE GENOMIC DNA]</scope>
    <source>
        <strain evidence="3 4">Zb18110</strain>
    </source>
</reference>
<keyword evidence="4" id="KW-1185">Reference proteome</keyword>
<name>A0A0F4GWW1_9PEZI</name>
<evidence type="ECO:0000256" key="1">
    <source>
        <dbReference type="ARBA" id="ARBA00093634"/>
    </source>
</evidence>
<evidence type="ECO:0000313" key="3">
    <source>
        <dbReference type="EMBL" id="KJY01902.1"/>
    </source>
</evidence>